<geneLocation type="plasmid" evidence="2 3">
    <name>pBb323S2a</name>
</geneLocation>
<reference evidence="1" key="2">
    <citation type="submission" date="2020-06" db="EMBL/GenBank/DDBJ databases">
        <title>Whole Genome Sequence of Bradyrhizobium sp. Strain 323S2.</title>
        <authorList>
            <person name="Bromfield E.S.P."/>
        </authorList>
    </citation>
    <scope>NUCLEOTIDE SEQUENCE [LARGE SCALE GENOMIC DNA]</scope>
    <source>
        <strain evidence="1">323S2</strain>
    </source>
</reference>
<protein>
    <recommendedName>
        <fullName evidence="4">Fungal lipase-like domain-containing protein</fullName>
    </recommendedName>
</protein>
<evidence type="ECO:0008006" key="4">
    <source>
        <dbReference type="Google" id="ProtNLM"/>
    </source>
</evidence>
<organism evidence="1">
    <name type="scientific">Bradyrhizobium barranii subsp. barranii</name>
    <dbReference type="NCBI Taxonomy" id="2823807"/>
    <lineage>
        <taxon>Bacteria</taxon>
        <taxon>Pseudomonadati</taxon>
        <taxon>Pseudomonadota</taxon>
        <taxon>Alphaproteobacteria</taxon>
        <taxon>Hyphomicrobiales</taxon>
        <taxon>Nitrobacteraceae</taxon>
        <taxon>Bradyrhizobium</taxon>
        <taxon>Bradyrhizobium barranii</taxon>
    </lineage>
</organism>
<proteinExistence type="predicted"/>
<dbReference type="SUPFAM" id="SSF53474">
    <property type="entry name" value="alpha/beta-Hydrolases"/>
    <property type="match status" value="1"/>
</dbReference>
<evidence type="ECO:0000313" key="1">
    <source>
        <dbReference type="EMBL" id="NYY96726.1"/>
    </source>
</evidence>
<gene>
    <name evidence="2" type="ORF">G6321_00002550</name>
    <name evidence="1" type="ORF">G6321_53430</name>
</gene>
<name>A0A7Z0QLR3_9BRAD</name>
<dbReference type="EMBL" id="CP088278">
    <property type="protein sequence ID" value="UGX89628.1"/>
    <property type="molecule type" value="Genomic_DNA"/>
</dbReference>
<accession>A0A7Z0QLR3</accession>
<dbReference type="RefSeq" id="WP_166354074.1">
    <property type="nucleotide sequence ID" value="NZ_CP049700.1"/>
</dbReference>
<dbReference type="InterPro" id="IPR029058">
    <property type="entry name" value="AB_hydrolase_fold"/>
</dbReference>
<dbReference type="AlphaFoldDB" id="A0A7Z0QLR3"/>
<reference evidence="2 3" key="3">
    <citation type="journal article" date="2022" name="Int. J. Syst. Evol. Microbiol.">
        <title>Strains of Bradyrhizobium barranii sp. nov. associated with legumes native to Canada are symbionts of soybeans and belong to different subspecies (subsp. barranii subsp. nov. and subsp. apii subsp. nov.) and symbiovars (sv. glycinearum and sv. septentrionale).</title>
        <authorList>
            <person name="Bromfield E.S.P."/>
            <person name="Cloutier S."/>
            <person name="Wasai-Hara S."/>
            <person name="Minamisawa K."/>
        </authorList>
    </citation>
    <scope>NUCLEOTIDE SEQUENCE [LARGE SCALE GENOMIC DNA]</scope>
    <source>
        <strain evidence="2 3">323S2</strain>
        <plasmid evidence="3">pBb323S2a</plasmid>
    </source>
</reference>
<dbReference type="Proteomes" id="UP000564836">
    <property type="component" value="Plasmid pBb323S2a"/>
</dbReference>
<sequence>MKSIRGPRPVFTRPFTRAPGITIAYRSSDTLSDFTGANFSAAKGETPYQYEFAKQLAILVKQKFPHSTISVTGHSLGGGLAAYAAQQVPGIANVTTFNAPRPPIISTVTAGTVNQINIIARGDFVGDPRKSISDFNAGYLPGKTYSVQSTSAVPQSQLSGLQGKWDPYASDTHTLSGIIGGLKNAAASKPGSPAIPQAEQPARQSTAVVPQTPAPSIQTIQSNSRVAARTQPHNAIVSNPPASSVPSAAITGFRPTPGGVSLSRAAAERMPLQIALDASALADGKIVLSGRASESRMDAALFLTALRAACDDRDPYFSLDPDDGILWTQQGDQASNEFWEKIKKDFS</sequence>
<dbReference type="EMBL" id="JACBFH010000004">
    <property type="protein sequence ID" value="NYY96726.1"/>
    <property type="molecule type" value="Genomic_DNA"/>
</dbReference>
<reference evidence="2 3" key="1">
    <citation type="journal article" date="2017" name="Syst. Appl. Microbiol.">
        <title>Soybeans inoculated with root zone soils of Canadian native legumes harbour diverse and novel Bradyrhizobium spp. that possess agricultural potential.</title>
        <authorList>
            <person name="Bromfield E.S.P."/>
            <person name="Cloutier S."/>
            <person name="Tambong J.T."/>
            <person name="Tran Thi T.V."/>
        </authorList>
    </citation>
    <scope>NUCLEOTIDE SEQUENCE [LARGE SCALE GENOMIC DNA]</scope>
    <source>
        <strain evidence="2 3">323S2</strain>
    </source>
</reference>
<evidence type="ECO:0000313" key="2">
    <source>
        <dbReference type="EMBL" id="UGX89628.1"/>
    </source>
</evidence>
<keyword evidence="2" id="KW-0614">Plasmid</keyword>
<dbReference type="GO" id="GO:0006629">
    <property type="term" value="P:lipid metabolic process"/>
    <property type="evidence" value="ECO:0007669"/>
    <property type="project" value="InterPro"/>
</dbReference>
<evidence type="ECO:0000313" key="3">
    <source>
        <dbReference type="Proteomes" id="UP000564836"/>
    </source>
</evidence>
<dbReference type="Gene3D" id="3.40.50.1820">
    <property type="entry name" value="alpha/beta hydrolase"/>
    <property type="match status" value="1"/>
</dbReference>
<dbReference type="Pfam" id="PF26363">
    <property type="entry name" value="Phospholipase-like"/>
    <property type="match status" value="1"/>
</dbReference>
<dbReference type="CDD" id="cd00741">
    <property type="entry name" value="Lipase"/>
    <property type="match status" value="1"/>
</dbReference>